<name>A0ABZ2UD30_9FLAO</name>
<dbReference type="InterPro" id="IPR032342">
    <property type="entry name" value="DUF4861"/>
</dbReference>
<evidence type="ECO:0000313" key="1">
    <source>
        <dbReference type="EMBL" id="WYZ19200.1"/>
    </source>
</evidence>
<accession>A0ABZ2UD30</accession>
<dbReference type="RefSeq" id="WP_406843909.1">
    <property type="nucleotide sequence ID" value="NZ_CP150845.1"/>
</dbReference>
<proteinExistence type="predicted"/>
<reference evidence="1 2" key="1">
    <citation type="submission" date="2024-03" db="EMBL/GenBank/DDBJ databases">
        <title>Flavobacterium soyae.</title>
        <authorList>
            <person name="Zheng W."/>
        </authorList>
    </citation>
    <scope>NUCLEOTIDE SEQUENCE [LARGE SCALE GENOMIC DNA]</scope>
    <source>
        <strain evidence="1 2">55</strain>
    </source>
</reference>
<dbReference type="InterPro" id="IPR011013">
    <property type="entry name" value="Gal_mutarotase_sf_dom"/>
</dbReference>
<keyword evidence="2" id="KW-1185">Reference proteome</keyword>
<evidence type="ECO:0000313" key="2">
    <source>
        <dbReference type="Proteomes" id="UP001623852"/>
    </source>
</evidence>
<organism evidence="1 2">
    <name type="scientific">Flavobacterium soyae</name>
    <dbReference type="NCBI Taxonomy" id="2903098"/>
    <lineage>
        <taxon>Bacteria</taxon>
        <taxon>Pseudomonadati</taxon>
        <taxon>Bacteroidota</taxon>
        <taxon>Flavobacteriia</taxon>
        <taxon>Flavobacteriales</taxon>
        <taxon>Flavobacteriaceae</taxon>
        <taxon>Flavobacterium</taxon>
    </lineage>
</organism>
<dbReference type="Proteomes" id="UP001623852">
    <property type="component" value="Chromosome"/>
</dbReference>
<sequence length="399" mass="45162">MKLNFKNSIFFLGIIGLFSSFEGHQNLDKKIIIENKLGFDRIGEIVSIDLKKSKAFSSLKNYDDVLVKNEKGELLVTQLLDNDLDGTPDELLFQAAVPALSKVIYTVFIDAKEALKRPTAALTTYARFVPERIDDFAWENDKVAFRTYGPEAQRLVDERKEGGTLSSGIDIWLKKVNYSIIDSWYTKNVTAAGYYHIDHGEGYDPYHVGYSRGTGGTGIWEKDSLYTSKNFQKYKVIAKGPLRTVFELEYPAWSKYGVKEVKRISLDLGSNFSKFENKISSVSKIPNYTLGITLHQEKGKVSIDAKKGVFRHWEPMDDSYVGEGIVMDPKTVKKAFDYHSKAVDQSQILIVTEPKNSTLVYYAGFVWLKSGQVNSVEEWDALLEKQAQLVQSPLSVEIH</sequence>
<protein>
    <submittedName>
        <fullName evidence="1">DUF4861 family protein</fullName>
    </submittedName>
</protein>
<dbReference type="Pfam" id="PF16153">
    <property type="entry name" value="DUF4861"/>
    <property type="match status" value="1"/>
</dbReference>
<gene>
    <name evidence="1" type="ORF">AABD74_18770</name>
</gene>
<dbReference type="SUPFAM" id="SSF74650">
    <property type="entry name" value="Galactose mutarotase-like"/>
    <property type="match status" value="1"/>
</dbReference>
<dbReference type="EMBL" id="CP150845">
    <property type="protein sequence ID" value="WYZ19200.1"/>
    <property type="molecule type" value="Genomic_DNA"/>
</dbReference>